<accession>A0A182VDJ4</accession>
<organism evidence="3 4">
    <name type="scientific">Anopheles merus</name>
    <name type="common">Mosquito</name>
    <dbReference type="NCBI Taxonomy" id="30066"/>
    <lineage>
        <taxon>Eukaryota</taxon>
        <taxon>Metazoa</taxon>
        <taxon>Ecdysozoa</taxon>
        <taxon>Arthropoda</taxon>
        <taxon>Hexapoda</taxon>
        <taxon>Insecta</taxon>
        <taxon>Pterygota</taxon>
        <taxon>Neoptera</taxon>
        <taxon>Endopterygota</taxon>
        <taxon>Diptera</taxon>
        <taxon>Nematocera</taxon>
        <taxon>Culicoidea</taxon>
        <taxon>Culicidae</taxon>
        <taxon>Anophelinae</taxon>
        <taxon>Anopheles</taxon>
    </lineage>
</organism>
<feature type="region of interest" description="Disordered" evidence="1">
    <location>
        <begin position="1"/>
        <end position="37"/>
    </location>
</feature>
<evidence type="ECO:0000256" key="2">
    <source>
        <dbReference type="SAM" id="Phobius"/>
    </source>
</evidence>
<dbReference type="Proteomes" id="UP000075903">
    <property type="component" value="Unassembled WGS sequence"/>
</dbReference>
<feature type="compositionally biased region" description="Acidic residues" evidence="1">
    <location>
        <begin position="140"/>
        <end position="166"/>
    </location>
</feature>
<proteinExistence type="predicted"/>
<feature type="compositionally biased region" description="Polar residues" evidence="1">
    <location>
        <begin position="16"/>
        <end position="36"/>
    </location>
</feature>
<feature type="transmembrane region" description="Helical" evidence="2">
    <location>
        <begin position="248"/>
        <end position="276"/>
    </location>
</feature>
<evidence type="ECO:0000313" key="3">
    <source>
        <dbReference type="EnsemblMetazoa" id="AMEM013143-PA"/>
    </source>
</evidence>
<name>A0A182VDJ4_ANOME</name>
<dbReference type="VEuPathDB" id="VectorBase:AMEM013143"/>
<dbReference type="EnsemblMetazoa" id="AMEM013143-RA">
    <property type="protein sequence ID" value="AMEM013143-PA"/>
    <property type="gene ID" value="AMEM013143"/>
</dbReference>
<dbReference type="AlphaFoldDB" id="A0A182VDJ4"/>
<evidence type="ECO:0000256" key="1">
    <source>
        <dbReference type="SAM" id="MobiDB-lite"/>
    </source>
</evidence>
<sequence>MKYSLSFRGSPFNLPPTHSGSTGDRPSSAIQGSSPQRARLRARLEIGWSLEPAVHVRNPPPPPTPVVVGGLEEDVGCSEPDEGEPIGPLPVLLSGSSSLMVSAVVEDTDEPPDEGGVLGSRGGDVFRLSCCRWGGIWSDGVEDDEEDNEDEDEDEDDEDEDDEEDGVGGARVGVEGVGGSSIAVGLFPSPPPPPVPLVVLEELLLRLPLAPPPPPPPPLPLLADEEDELLVAHVLEGGCGHRCRRRRLLVMVMMMVMVLVEVMLLLLLLVLLELLLELLLLVLLLRGRYHGREPEMIVVVKLVGVAGLASRFNGDAMLVDGDCRLDSTLRHRGLDRDWLIDSRSSSSSPASDRVIRSIAPVSASFTIATAIASPIPSARFLVPDALLLTPTRFAPLVLLVQPYTLCSSRDSECHLRPRIWLMAADSLSVHSATTFARISFMYSMNAFSGFFTWLRFFSRAASRSASD</sequence>
<keyword evidence="2" id="KW-1133">Transmembrane helix</keyword>
<evidence type="ECO:0000313" key="4">
    <source>
        <dbReference type="Proteomes" id="UP000075903"/>
    </source>
</evidence>
<feature type="region of interest" description="Disordered" evidence="1">
    <location>
        <begin position="137"/>
        <end position="172"/>
    </location>
</feature>
<reference evidence="3" key="1">
    <citation type="submission" date="2020-05" db="UniProtKB">
        <authorList>
            <consortium name="EnsemblMetazoa"/>
        </authorList>
    </citation>
    <scope>IDENTIFICATION</scope>
    <source>
        <strain evidence="3">MAF</strain>
    </source>
</reference>
<protein>
    <submittedName>
        <fullName evidence="3">Uncharacterized protein</fullName>
    </submittedName>
</protein>
<keyword evidence="2" id="KW-0472">Membrane</keyword>
<keyword evidence="2" id="KW-0812">Transmembrane</keyword>
<keyword evidence="4" id="KW-1185">Reference proteome</keyword>